<feature type="domain" description="Replication origin-binding protein" evidence="1">
    <location>
        <begin position="18"/>
        <end position="138"/>
    </location>
</feature>
<evidence type="ECO:0000259" key="1">
    <source>
        <dbReference type="Pfam" id="PF02399"/>
    </source>
</evidence>
<protein>
    <recommendedName>
        <fullName evidence="1">Replication origin-binding protein domain-containing protein</fullName>
    </recommendedName>
</protein>
<dbReference type="Pfam" id="PF02399">
    <property type="entry name" value="Herpes_ori_bp"/>
    <property type="match status" value="1"/>
</dbReference>
<evidence type="ECO:0000313" key="2">
    <source>
        <dbReference type="EMBL" id="KAL3857675.1"/>
    </source>
</evidence>
<dbReference type="AlphaFoldDB" id="A0ABD3V7V3"/>
<reference evidence="2 3" key="1">
    <citation type="submission" date="2024-11" db="EMBL/GenBank/DDBJ databases">
        <title>Chromosome-level genome assembly of the freshwater bivalve Anodonta woodiana.</title>
        <authorList>
            <person name="Chen X."/>
        </authorList>
    </citation>
    <scope>NUCLEOTIDE SEQUENCE [LARGE SCALE GENOMIC DNA]</scope>
    <source>
        <strain evidence="2">MN2024</strain>
        <tissue evidence="2">Gills</tissue>
    </source>
</reference>
<dbReference type="EMBL" id="JBJQND010000013">
    <property type="protein sequence ID" value="KAL3857675.1"/>
    <property type="molecule type" value="Genomic_DNA"/>
</dbReference>
<keyword evidence="3" id="KW-1185">Reference proteome</keyword>
<proteinExistence type="predicted"/>
<accession>A0ABD3V7V3</accession>
<dbReference type="Proteomes" id="UP001634394">
    <property type="component" value="Unassembled WGS sequence"/>
</dbReference>
<dbReference type="InterPro" id="IPR003450">
    <property type="entry name" value="Replication_origin-bd"/>
</dbReference>
<name>A0ABD3V7V3_SINWO</name>
<sequence>MGKSIAAWKSIADVSSLCYISYRRTLSSKTAADQQIQLYNEITGDIHFDEKLRSRVVVQVDSLTRVTGTPSTVIADELHGIYRQIFSNPSRSKSAWEKFDGLITTAKHFIALDADANDDDKKILSMIRPGIKFIINDYKPDNGKRFYLENSHEENYQLLWKYLDDPTKRCGVFCHYKRHGKFSVEEIAKEAQRRNIYEKHYHADTDYAVKHEDFSDPAAAFAETRIVIFNHTLEAGVSIVNKQFDVLFVFSFEVGSVEATKQAIHRFRNISEIHYSVVRKISSGLPVTREDIITRIINNERNLTATERDNRLPNISDINTSFGQAYISYIVEENNSRCFFTPRLIESLRRTGYSVVTVSPMDYPTWKSAKKSKLDKILEKYPDNRNVSNDLLMSFGERVKNANLINKPEITDSDIENLFTGKLPNRINYYDYHDNDVKSSPYQQKLKYLNAVYQCDVSRLPPEQIEQHYKKIPAALNYREKLIADHNHGMIFQRKVFRGDRLSPRQIDEIITAVIKLAKLPSVIPDDLTTTSIPVTNLNEAISAIIADKQRYDDVVNNFTELFPGTRLKSRKTIDRRNIIEKLKMIYRRYGAELTADNKKHPDRGNYTLTYPSWPIPDCFYDSGWRETFITDDYEIGGKDISAVDDNTAWFKFHIWVVNGWLVRYQRH</sequence>
<comment type="caution">
    <text evidence="2">The sequence shown here is derived from an EMBL/GenBank/DDBJ whole genome shotgun (WGS) entry which is preliminary data.</text>
</comment>
<gene>
    <name evidence="2" type="ORF">ACJMK2_012317</name>
</gene>
<organism evidence="2 3">
    <name type="scientific">Sinanodonta woodiana</name>
    <name type="common">Chinese pond mussel</name>
    <name type="synonym">Anodonta woodiana</name>
    <dbReference type="NCBI Taxonomy" id="1069815"/>
    <lineage>
        <taxon>Eukaryota</taxon>
        <taxon>Metazoa</taxon>
        <taxon>Spiralia</taxon>
        <taxon>Lophotrochozoa</taxon>
        <taxon>Mollusca</taxon>
        <taxon>Bivalvia</taxon>
        <taxon>Autobranchia</taxon>
        <taxon>Heteroconchia</taxon>
        <taxon>Palaeoheterodonta</taxon>
        <taxon>Unionida</taxon>
        <taxon>Unionoidea</taxon>
        <taxon>Unionidae</taxon>
        <taxon>Unioninae</taxon>
        <taxon>Sinanodonta</taxon>
    </lineage>
</organism>
<evidence type="ECO:0000313" key="3">
    <source>
        <dbReference type="Proteomes" id="UP001634394"/>
    </source>
</evidence>